<accession>A0AAR5Q473</accession>
<dbReference type="InterPro" id="IPR002516">
    <property type="entry name" value="Glyco_trans_11"/>
</dbReference>
<dbReference type="PANTHER" id="PTHR11927:SF9">
    <property type="entry name" value="L-FUCOSYLTRANSFERASE"/>
    <property type="match status" value="1"/>
</dbReference>
<dbReference type="GeneID" id="109542896"/>
<dbReference type="EnsemblMetazoa" id="XM_019912352.1">
    <property type="protein sequence ID" value="XP_019767911.1"/>
    <property type="gene ID" value="LOC109542896"/>
</dbReference>
<sequence length="377" mass="43444">MSLRTVVCLNVITLICFLSTLLYILFPNVFTPTLDVTLTGVNKNVVQTRENIARTVSTTASKPPLSRKMKADNSAKNQINRHYTFRDFQKSVCVKRFKPAENSVYHEEKKPCPTKGIVTIVPVGRTGNQMWEYSSIWSIAKNTGLQPYLPLCLKLKLEEVFEKMQFPSLEAIADCPFNPNSAVDSSAKLSKTKQNIIIPRAKFYIDESRPYLKEIVKEFRFKREFVDYAQSTLRELKSKLPPKHYTFIGVHVRRTDYVNYLKTSYHSKPATSQYFQNAMNYFKKKFSNCIFIYVSDDPTWCFNQFGNLKDVFVPSYKTNSSAADDLALMAACNHTIFDYGTFGEWGAILAGGHAIFYNGKRNQPRRTQKFKNWIMMK</sequence>
<protein>
    <recommendedName>
        <fullName evidence="3">L-Fucosyltransferase</fullName>
        <ecNumber evidence="3">2.4.1.-</ecNumber>
    </recommendedName>
</protein>
<evidence type="ECO:0000313" key="5">
    <source>
        <dbReference type="Proteomes" id="UP000019118"/>
    </source>
</evidence>
<comment type="similarity">
    <text evidence="3">Belongs to the glycosyltransferase 11 family.</text>
</comment>
<reference evidence="5" key="1">
    <citation type="journal article" date="2013" name="Genome Biol.">
        <title>Draft genome of the mountain pine beetle, Dendroctonus ponderosae Hopkins, a major forest pest.</title>
        <authorList>
            <person name="Keeling C.I."/>
            <person name="Yuen M.M."/>
            <person name="Liao N.Y."/>
            <person name="Docking T.R."/>
            <person name="Chan S.K."/>
            <person name="Taylor G.A."/>
            <person name="Palmquist D.L."/>
            <person name="Jackman S.D."/>
            <person name="Nguyen A."/>
            <person name="Li M."/>
            <person name="Henderson H."/>
            <person name="Janes J.K."/>
            <person name="Zhao Y."/>
            <person name="Pandoh P."/>
            <person name="Moore R."/>
            <person name="Sperling F.A."/>
            <person name="Huber D.P."/>
            <person name="Birol I."/>
            <person name="Jones S.J."/>
            <person name="Bohlmann J."/>
        </authorList>
    </citation>
    <scope>NUCLEOTIDE SEQUENCE</scope>
</reference>
<keyword evidence="1 3" id="KW-0328">Glycosyltransferase</keyword>
<proteinExistence type="inferred from homology"/>
<dbReference type="AlphaFoldDB" id="A0AAR5Q473"/>
<evidence type="ECO:0000313" key="4">
    <source>
        <dbReference type="EnsemblMetazoa" id="XP_019767911.1"/>
    </source>
</evidence>
<evidence type="ECO:0000256" key="1">
    <source>
        <dbReference type="ARBA" id="ARBA00022676"/>
    </source>
</evidence>
<dbReference type="PANTHER" id="PTHR11927">
    <property type="entry name" value="GALACTOSIDE 2-L-FUCOSYLTRANSFERASE"/>
    <property type="match status" value="1"/>
</dbReference>
<keyword evidence="3" id="KW-0333">Golgi apparatus</keyword>
<keyword evidence="2 3" id="KW-0808">Transferase</keyword>
<keyword evidence="5" id="KW-1185">Reference proteome</keyword>
<keyword evidence="3" id="KW-0735">Signal-anchor</keyword>
<evidence type="ECO:0000256" key="3">
    <source>
        <dbReference type="RuleBase" id="RU363129"/>
    </source>
</evidence>
<keyword evidence="3" id="KW-0812">Transmembrane</keyword>
<keyword evidence="3" id="KW-0325">Glycoprotein</keyword>
<dbReference type="GO" id="GO:0032580">
    <property type="term" value="C:Golgi cisterna membrane"/>
    <property type="evidence" value="ECO:0007669"/>
    <property type="project" value="UniProtKB-SubCell"/>
</dbReference>
<evidence type="ECO:0000256" key="2">
    <source>
        <dbReference type="ARBA" id="ARBA00022679"/>
    </source>
</evidence>
<dbReference type="GO" id="GO:0005975">
    <property type="term" value="P:carbohydrate metabolic process"/>
    <property type="evidence" value="ECO:0007669"/>
    <property type="project" value="InterPro"/>
</dbReference>
<dbReference type="KEGG" id="dpa:109542896"/>
<keyword evidence="3" id="KW-1133">Transmembrane helix</keyword>
<dbReference type="Proteomes" id="UP000019118">
    <property type="component" value="Unassembled WGS sequence"/>
</dbReference>
<dbReference type="EnsemblMetazoa" id="XM_019912350.1">
    <property type="protein sequence ID" value="XP_019767909.1"/>
    <property type="gene ID" value="LOC109542896"/>
</dbReference>
<feature type="transmembrane region" description="Helical" evidence="3">
    <location>
        <begin position="7"/>
        <end position="26"/>
    </location>
</feature>
<dbReference type="CDD" id="cd11301">
    <property type="entry name" value="Fut1_Fut2_like"/>
    <property type="match status" value="1"/>
</dbReference>
<dbReference type="Gene3D" id="3.40.50.11350">
    <property type="match status" value="1"/>
</dbReference>
<comment type="pathway">
    <text evidence="3">Protein modification; protein glycosylation.</text>
</comment>
<name>A0AAR5Q473_DENPD</name>
<keyword evidence="3" id="KW-0472">Membrane</keyword>
<organism evidence="4 5">
    <name type="scientific">Dendroctonus ponderosae</name>
    <name type="common">Mountain pine beetle</name>
    <dbReference type="NCBI Taxonomy" id="77166"/>
    <lineage>
        <taxon>Eukaryota</taxon>
        <taxon>Metazoa</taxon>
        <taxon>Ecdysozoa</taxon>
        <taxon>Arthropoda</taxon>
        <taxon>Hexapoda</taxon>
        <taxon>Insecta</taxon>
        <taxon>Pterygota</taxon>
        <taxon>Neoptera</taxon>
        <taxon>Endopterygota</taxon>
        <taxon>Coleoptera</taxon>
        <taxon>Polyphaga</taxon>
        <taxon>Cucujiformia</taxon>
        <taxon>Curculionidae</taxon>
        <taxon>Scolytinae</taxon>
        <taxon>Dendroctonus</taxon>
    </lineage>
</organism>
<reference evidence="4" key="2">
    <citation type="submission" date="2024-08" db="UniProtKB">
        <authorList>
            <consortium name="EnsemblMetazoa"/>
        </authorList>
    </citation>
    <scope>IDENTIFICATION</scope>
</reference>
<dbReference type="EC" id="2.4.1.-" evidence="3"/>
<dbReference type="Pfam" id="PF01531">
    <property type="entry name" value="Glyco_transf_11"/>
    <property type="match status" value="1"/>
</dbReference>
<dbReference type="GO" id="GO:0008107">
    <property type="term" value="F:galactoside 2-alpha-L-fucosyltransferase activity"/>
    <property type="evidence" value="ECO:0007669"/>
    <property type="project" value="InterPro"/>
</dbReference>
<comment type="subcellular location">
    <subcellularLocation>
        <location evidence="3">Golgi apparatus</location>
        <location evidence="3">Golgi stack membrane</location>
        <topology evidence="3">Single-pass type II membrane protein</topology>
    </subcellularLocation>
</comment>